<name>A0A1I6QVH9_9EURY</name>
<dbReference type="AlphaFoldDB" id="A0A1I6QVH9"/>
<feature type="transmembrane region" description="Helical" evidence="1">
    <location>
        <begin position="12"/>
        <end position="32"/>
    </location>
</feature>
<dbReference type="RefSeq" id="WP_092903316.1">
    <property type="nucleotide sequence ID" value="NZ_FOZS01000001.1"/>
</dbReference>
<accession>A0A1I6QVH9</accession>
<proteinExistence type="predicted"/>
<dbReference type="PANTHER" id="PTHR31876:SF26">
    <property type="entry name" value="PROTEIN LIKE COV 2"/>
    <property type="match status" value="1"/>
</dbReference>
<gene>
    <name evidence="2" type="ORF">SAMN04488556_1616</name>
</gene>
<keyword evidence="1" id="KW-0812">Transmembrane</keyword>
<evidence type="ECO:0000256" key="1">
    <source>
        <dbReference type="SAM" id="Phobius"/>
    </source>
</evidence>
<dbReference type="OrthoDB" id="156682at2157"/>
<dbReference type="Pfam" id="PF04367">
    <property type="entry name" value="DUF502"/>
    <property type="match status" value="1"/>
</dbReference>
<keyword evidence="3" id="KW-1185">Reference proteome</keyword>
<organism evidence="2 3">
    <name type="scientific">Halostagnicola kamekurae</name>
    <dbReference type="NCBI Taxonomy" id="619731"/>
    <lineage>
        <taxon>Archaea</taxon>
        <taxon>Methanobacteriati</taxon>
        <taxon>Methanobacteriota</taxon>
        <taxon>Stenosarchaea group</taxon>
        <taxon>Halobacteria</taxon>
        <taxon>Halobacteriales</taxon>
        <taxon>Natrialbaceae</taxon>
        <taxon>Halostagnicola</taxon>
    </lineage>
</organism>
<dbReference type="PANTHER" id="PTHR31876">
    <property type="entry name" value="COV-LIKE PROTEIN 1"/>
    <property type="match status" value="1"/>
</dbReference>
<evidence type="ECO:0000313" key="2">
    <source>
        <dbReference type="EMBL" id="SFS56537.1"/>
    </source>
</evidence>
<feature type="transmembrane region" description="Helical" evidence="1">
    <location>
        <begin position="64"/>
        <end position="85"/>
    </location>
</feature>
<keyword evidence="1" id="KW-1133">Transmembrane helix</keyword>
<keyword evidence="1" id="KW-0472">Membrane</keyword>
<reference evidence="3" key="1">
    <citation type="submission" date="2016-10" db="EMBL/GenBank/DDBJ databases">
        <authorList>
            <person name="Varghese N."/>
            <person name="Submissions S."/>
        </authorList>
    </citation>
    <scope>NUCLEOTIDE SEQUENCE [LARGE SCALE GENOMIC DNA]</scope>
    <source>
        <strain evidence="3">DSM 22427</strain>
    </source>
</reference>
<protein>
    <submittedName>
        <fullName evidence="2">Uncharacterized membrane protein</fullName>
    </submittedName>
</protein>
<dbReference type="Proteomes" id="UP000199199">
    <property type="component" value="Unassembled WGS sequence"/>
</dbReference>
<sequence length="227" mass="24946">MSRWKRDFASGLIVLGPILATLFICYVLYSFIANLLPAVLINAEFLEGFFPTVGEPARRELARFLRVVVFLSLLAALMIVVGPLVRTKLGALFEDFVDYGANRVPGLRLVYNASKTATETTVGENDALQTPVKVETWKGARMTAFKTGRTTESGKMRLFVPTSPNIASGFVVEVSPEQVTTLDESLESALTRVVSAGFGDADSADTKLREGTEIRVIDEMNMERDEK</sequence>
<dbReference type="InterPro" id="IPR007462">
    <property type="entry name" value="COV1-like"/>
</dbReference>
<dbReference type="EMBL" id="FOZS01000001">
    <property type="protein sequence ID" value="SFS56537.1"/>
    <property type="molecule type" value="Genomic_DNA"/>
</dbReference>
<evidence type="ECO:0000313" key="3">
    <source>
        <dbReference type="Proteomes" id="UP000199199"/>
    </source>
</evidence>